<evidence type="ECO:0000313" key="5">
    <source>
        <dbReference type="Proteomes" id="UP001595696"/>
    </source>
</evidence>
<feature type="domain" description="Pyridoxamine 5'-phosphate oxidase N-terminal" evidence="3">
    <location>
        <begin position="26"/>
        <end position="96"/>
    </location>
</feature>
<dbReference type="PANTHER" id="PTHR35176">
    <property type="entry name" value="HEME OXYGENASE HI_0854-RELATED"/>
    <property type="match status" value="1"/>
</dbReference>
<evidence type="ECO:0000259" key="3">
    <source>
        <dbReference type="Pfam" id="PF01243"/>
    </source>
</evidence>
<gene>
    <name evidence="4" type="ORF">ACFO0B_21265</name>
</gene>
<protein>
    <submittedName>
        <fullName evidence="4">Pyridoxamine 5'-phosphate oxidase family protein</fullName>
    </submittedName>
</protein>
<evidence type="ECO:0000313" key="4">
    <source>
        <dbReference type="EMBL" id="MFC3964520.1"/>
    </source>
</evidence>
<evidence type="ECO:0000256" key="1">
    <source>
        <dbReference type="ARBA" id="ARBA00023002"/>
    </source>
</evidence>
<dbReference type="InterPro" id="IPR052019">
    <property type="entry name" value="F420H2_bilvrd_red/Heme_oxyg"/>
</dbReference>
<dbReference type="InterPro" id="IPR011576">
    <property type="entry name" value="Pyridox_Oxase_N"/>
</dbReference>
<dbReference type="EMBL" id="JBHSAX010000017">
    <property type="protein sequence ID" value="MFC3964520.1"/>
    <property type="molecule type" value="Genomic_DNA"/>
</dbReference>
<dbReference type="RefSeq" id="WP_378614273.1">
    <property type="nucleotide sequence ID" value="NZ_JBHSAX010000017.1"/>
</dbReference>
<dbReference type="PANTHER" id="PTHR35176:SF4">
    <property type="entry name" value="PYRIDOXAMINE 5'-PHOSPHATE OXIDASE-RELATED FMN-BINDING"/>
    <property type="match status" value="1"/>
</dbReference>
<evidence type="ECO:0000256" key="2">
    <source>
        <dbReference type="SAM" id="MobiDB-lite"/>
    </source>
</evidence>
<proteinExistence type="predicted"/>
<comment type="caution">
    <text evidence="4">The sequence shown here is derived from an EMBL/GenBank/DDBJ whole genome shotgun (WGS) entry which is preliminary data.</text>
</comment>
<name>A0ABV8DX39_9NOCA</name>
<dbReference type="Proteomes" id="UP001595696">
    <property type="component" value="Unassembled WGS sequence"/>
</dbReference>
<reference evidence="5" key="1">
    <citation type="journal article" date="2019" name="Int. J. Syst. Evol. Microbiol.">
        <title>The Global Catalogue of Microorganisms (GCM) 10K type strain sequencing project: providing services to taxonomists for standard genome sequencing and annotation.</title>
        <authorList>
            <consortium name="The Broad Institute Genomics Platform"/>
            <consortium name="The Broad Institute Genome Sequencing Center for Infectious Disease"/>
            <person name="Wu L."/>
            <person name="Ma J."/>
        </authorList>
    </citation>
    <scope>NUCLEOTIDE SEQUENCE [LARGE SCALE GENOMIC DNA]</scope>
    <source>
        <strain evidence="5">CGMCC 4.7330</strain>
    </source>
</reference>
<dbReference type="InterPro" id="IPR012349">
    <property type="entry name" value="Split_barrel_FMN-bd"/>
</dbReference>
<accession>A0ABV8DX39</accession>
<sequence>MTSSVVDTDTEFGARVAERLDSDQPNPVWFLWSDGTLLIFSKPDQAEVRNIRRNPRVSLHLDSTSTGGGVVVFTGTAHLEEVPPGAAETGALLAKYEEGAGEPEHHRSGVHHDLLRRDPHRPGPVARILTG</sequence>
<dbReference type="Gene3D" id="2.30.110.10">
    <property type="entry name" value="Electron Transport, Fmn-binding Protein, Chain A"/>
    <property type="match status" value="1"/>
</dbReference>
<keyword evidence="5" id="KW-1185">Reference proteome</keyword>
<dbReference type="SUPFAM" id="SSF50475">
    <property type="entry name" value="FMN-binding split barrel"/>
    <property type="match status" value="1"/>
</dbReference>
<organism evidence="4 5">
    <name type="scientific">Nocardia jiangsuensis</name>
    <dbReference type="NCBI Taxonomy" id="1691563"/>
    <lineage>
        <taxon>Bacteria</taxon>
        <taxon>Bacillati</taxon>
        <taxon>Actinomycetota</taxon>
        <taxon>Actinomycetes</taxon>
        <taxon>Mycobacteriales</taxon>
        <taxon>Nocardiaceae</taxon>
        <taxon>Nocardia</taxon>
    </lineage>
</organism>
<dbReference type="Pfam" id="PF01243">
    <property type="entry name" value="PNPOx_N"/>
    <property type="match status" value="1"/>
</dbReference>
<feature type="region of interest" description="Disordered" evidence="2">
    <location>
        <begin position="97"/>
        <end position="123"/>
    </location>
</feature>
<feature type="compositionally biased region" description="Basic and acidic residues" evidence="2">
    <location>
        <begin position="97"/>
        <end position="121"/>
    </location>
</feature>
<keyword evidence="1" id="KW-0560">Oxidoreductase</keyword>